<accession>A0ABT3L514</accession>
<evidence type="ECO:0000256" key="17">
    <source>
        <dbReference type="SAM" id="SignalP"/>
    </source>
</evidence>
<evidence type="ECO:0000256" key="6">
    <source>
        <dbReference type="ARBA" id="ARBA00022692"/>
    </source>
</evidence>
<evidence type="ECO:0000256" key="7">
    <source>
        <dbReference type="ARBA" id="ARBA00022729"/>
    </source>
</evidence>
<sequence length="497" mass="53904">MTHQPMKIPSILQGSLLLFLLLPLQAQAQIPTFTPLDLDLPTPEEAPLNPPPWDEGEPPEVTPPEVAPAFTPSFLPPNLPYTLGAGDRVRLDIFNVPEYSGEYPVLIDGTLNLPLIGTIPVADLTLQQAADLLSQRYALYLTRPIVTLGLLRPRPVRLAIAGEVQRPGSYTVTVDEGRQFPTVTELIALAEGITLSADVRQVRIRRTYQGVEQTYTVDLWQLLQAGELGQDIPLRDGDALIIPTAMAINPQELRQLADASFAPDAPSSIQIAIVGEVVRPGTHTLRVDALGVLPTVTTAIKEAGGITTLANVRNIELRRTPRNGQEETIQVDLWELLQSGDLSQDVLLQPGDRIVVAQAPEIDSATIGTLTSATFSPNTVRVNVVGEVNRGGTLELPPNTPLNQAILAAGGFNNRARKSRVELVRLNPNGTVSRQEFAVDLTQGIDNENNPVLLNNDVVVVNRSFLARTTDTLTSVLAPVGGFVSFINFFRIFGFLN</sequence>
<keyword evidence="3" id="KW-0813">Transport</keyword>
<evidence type="ECO:0000256" key="4">
    <source>
        <dbReference type="ARBA" id="ARBA00022452"/>
    </source>
</evidence>
<dbReference type="Pfam" id="PF22461">
    <property type="entry name" value="SLBB_2"/>
    <property type="match status" value="2"/>
</dbReference>
<protein>
    <submittedName>
        <fullName evidence="21">SLBB domain-containing protein</fullName>
    </submittedName>
</protein>
<keyword evidence="10" id="KW-0626">Porin</keyword>
<dbReference type="InterPro" id="IPR054765">
    <property type="entry name" value="SLBB_dom"/>
</dbReference>
<evidence type="ECO:0000256" key="15">
    <source>
        <dbReference type="SAM" id="MobiDB-lite"/>
    </source>
</evidence>
<dbReference type="Gene3D" id="3.30.1950.10">
    <property type="entry name" value="wza like domain"/>
    <property type="match status" value="1"/>
</dbReference>
<keyword evidence="6 16" id="KW-0812">Transmembrane</keyword>
<keyword evidence="11 16" id="KW-0472">Membrane</keyword>
<evidence type="ECO:0000256" key="3">
    <source>
        <dbReference type="ARBA" id="ARBA00022448"/>
    </source>
</evidence>
<dbReference type="Proteomes" id="UP001526426">
    <property type="component" value="Unassembled WGS sequence"/>
</dbReference>
<keyword evidence="22" id="KW-1185">Reference proteome</keyword>
<evidence type="ECO:0000313" key="22">
    <source>
        <dbReference type="Proteomes" id="UP001526426"/>
    </source>
</evidence>
<comment type="caution">
    <text evidence="21">The sequence shown here is derived from an EMBL/GenBank/DDBJ whole genome shotgun (WGS) entry which is preliminary data.</text>
</comment>
<dbReference type="Pfam" id="PF10531">
    <property type="entry name" value="SLBB"/>
    <property type="match status" value="1"/>
</dbReference>
<evidence type="ECO:0000256" key="12">
    <source>
        <dbReference type="ARBA" id="ARBA00023139"/>
    </source>
</evidence>
<keyword evidence="4" id="KW-1134">Transmembrane beta strand</keyword>
<dbReference type="PANTHER" id="PTHR33619:SF3">
    <property type="entry name" value="POLYSACCHARIDE EXPORT PROTEIN GFCE-RELATED"/>
    <property type="match status" value="1"/>
</dbReference>
<evidence type="ECO:0000256" key="9">
    <source>
        <dbReference type="ARBA" id="ARBA00023065"/>
    </source>
</evidence>
<evidence type="ECO:0000259" key="20">
    <source>
        <dbReference type="Pfam" id="PF22461"/>
    </source>
</evidence>
<keyword evidence="12" id="KW-0564">Palmitate</keyword>
<dbReference type="InterPro" id="IPR019554">
    <property type="entry name" value="Soluble_ligand-bd"/>
</dbReference>
<dbReference type="EMBL" id="JAIHOM010000040">
    <property type="protein sequence ID" value="MCW6036583.1"/>
    <property type="molecule type" value="Genomic_DNA"/>
</dbReference>
<keyword evidence="8" id="KW-0625">Polysaccharide transport</keyword>
<evidence type="ECO:0000256" key="5">
    <source>
        <dbReference type="ARBA" id="ARBA00022597"/>
    </source>
</evidence>
<evidence type="ECO:0000256" key="10">
    <source>
        <dbReference type="ARBA" id="ARBA00023114"/>
    </source>
</evidence>
<dbReference type="RefSeq" id="WP_265264358.1">
    <property type="nucleotide sequence ID" value="NZ_JAIHOM010000040.1"/>
</dbReference>
<feature type="chain" id="PRO_5046663893" evidence="17">
    <location>
        <begin position="29"/>
        <end position="497"/>
    </location>
</feature>
<gene>
    <name evidence="21" type="ORF">K4A83_09955</name>
</gene>
<comment type="subcellular location">
    <subcellularLocation>
        <location evidence="1">Cell outer membrane</location>
        <topology evidence="1">Multi-pass membrane protein</topology>
    </subcellularLocation>
</comment>
<evidence type="ECO:0000256" key="16">
    <source>
        <dbReference type="SAM" id="Phobius"/>
    </source>
</evidence>
<reference evidence="21 22" key="1">
    <citation type="submission" date="2021-08" db="EMBL/GenBank/DDBJ databases">
        <title>Draft genome sequence of Spirulina subsalsa with high tolerance to salinity and hype-accumulation of phycocyanin.</title>
        <authorList>
            <person name="Pei H."/>
            <person name="Jiang L."/>
        </authorList>
    </citation>
    <scope>NUCLEOTIDE SEQUENCE [LARGE SCALE GENOMIC DNA]</scope>
    <source>
        <strain evidence="21 22">FACHB-351</strain>
    </source>
</reference>
<evidence type="ECO:0000259" key="19">
    <source>
        <dbReference type="Pfam" id="PF10531"/>
    </source>
</evidence>
<keyword evidence="5" id="KW-0762">Sugar transport</keyword>
<evidence type="ECO:0000256" key="1">
    <source>
        <dbReference type="ARBA" id="ARBA00004571"/>
    </source>
</evidence>
<evidence type="ECO:0000256" key="8">
    <source>
        <dbReference type="ARBA" id="ARBA00023047"/>
    </source>
</evidence>
<comment type="similarity">
    <text evidence="2">Belongs to the BexD/CtrA/VexA family.</text>
</comment>
<dbReference type="Pfam" id="PF02563">
    <property type="entry name" value="Poly_export"/>
    <property type="match status" value="1"/>
</dbReference>
<name>A0ABT3L514_9CYAN</name>
<keyword evidence="7 17" id="KW-0732">Signal</keyword>
<keyword evidence="9" id="KW-0406">Ion transport</keyword>
<feature type="signal peptide" evidence="17">
    <location>
        <begin position="1"/>
        <end position="28"/>
    </location>
</feature>
<feature type="transmembrane region" description="Helical" evidence="16">
    <location>
        <begin position="476"/>
        <end position="496"/>
    </location>
</feature>
<dbReference type="Gene3D" id="3.10.560.10">
    <property type="entry name" value="Outer membrane lipoprotein wza domain like"/>
    <property type="match status" value="3"/>
</dbReference>
<evidence type="ECO:0000256" key="11">
    <source>
        <dbReference type="ARBA" id="ARBA00023136"/>
    </source>
</evidence>
<evidence type="ECO:0000256" key="13">
    <source>
        <dbReference type="ARBA" id="ARBA00023237"/>
    </source>
</evidence>
<keyword evidence="16" id="KW-1133">Transmembrane helix</keyword>
<feature type="region of interest" description="Disordered" evidence="15">
    <location>
        <begin position="39"/>
        <end position="62"/>
    </location>
</feature>
<keyword evidence="14" id="KW-0449">Lipoprotein</keyword>
<feature type="domain" description="Polysaccharide export protein N-terminal" evidence="18">
    <location>
        <begin position="78"/>
        <end position="148"/>
    </location>
</feature>
<dbReference type="PANTHER" id="PTHR33619">
    <property type="entry name" value="POLYSACCHARIDE EXPORT PROTEIN GFCE-RELATED"/>
    <property type="match status" value="1"/>
</dbReference>
<dbReference type="InterPro" id="IPR003715">
    <property type="entry name" value="Poly_export_N"/>
</dbReference>
<feature type="domain" description="SLBB" evidence="20">
    <location>
        <begin position="271"/>
        <end position="356"/>
    </location>
</feature>
<evidence type="ECO:0000259" key="18">
    <source>
        <dbReference type="Pfam" id="PF02563"/>
    </source>
</evidence>
<proteinExistence type="inferred from homology"/>
<evidence type="ECO:0000313" key="21">
    <source>
        <dbReference type="EMBL" id="MCW6036583.1"/>
    </source>
</evidence>
<evidence type="ECO:0000256" key="14">
    <source>
        <dbReference type="ARBA" id="ARBA00023288"/>
    </source>
</evidence>
<feature type="domain" description="Soluble ligand binding" evidence="19">
    <location>
        <begin position="382"/>
        <end position="432"/>
    </location>
</feature>
<dbReference type="InterPro" id="IPR049712">
    <property type="entry name" value="Poly_export"/>
</dbReference>
<feature type="domain" description="SLBB" evidence="20">
    <location>
        <begin position="158"/>
        <end position="242"/>
    </location>
</feature>
<evidence type="ECO:0000256" key="2">
    <source>
        <dbReference type="ARBA" id="ARBA00009450"/>
    </source>
</evidence>
<keyword evidence="13" id="KW-0998">Cell outer membrane</keyword>
<organism evidence="21 22">
    <name type="scientific">Spirulina subsalsa FACHB-351</name>
    <dbReference type="NCBI Taxonomy" id="234711"/>
    <lineage>
        <taxon>Bacteria</taxon>
        <taxon>Bacillati</taxon>
        <taxon>Cyanobacteriota</taxon>
        <taxon>Cyanophyceae</taxon>
        <taxon>Spirulinales</taxon>
        <taxon>Spirulinaceae</taxon>
        <taxon>Spirulina</taxon>
    </lineage>
</organism>